<proteinExistence type="predicted"/>
<evidence type="ECO:0000313" key="2">
    <source>
        <dbReference type="Proteomes" id="UP000054928"/>
    </source>
</evidence>
<protein>
    <submittedName>
        <fullName evidence="1">Uncharacterized protein</fullName>
    </submittedName>
</protein>
<dbReference type="GeneID" id="36402078"/>
<sequence>MQRKRKKASEYRIVVSSSELLRIRVTGQLDDEAHRPDNKITFNVFFLIYIQGKPEDSNLQRPKFQLREIDLSHFTLRRMIDEC</sequence>
<name>A0A0N7L895_PLAHL</name>
<dbReference type="AlphaFoldDB" id="A0A0N7L895"/>
<accession>A0A0N7L895</accession>
<dbReference type="RefSeq" id="XP_024585620.1">
    <property type="nucleotide sequence ID" value="XM_024720419.1"/>
</dbReference>
<reference evidence="2" key="1">
    <citation type="submission" date="2014-09" db="EMBL/GenBank/DDBJ databases">
        <authorList>
            <person name="Sharma Rahul"/>
            <person name="Thines Marco"/>
        </authorList>
    </citation>
    <scope>NUCLEOTIDE SEQUENCE [LARGE SCALE GENOMIC DNA]</scope>
</reference>
<keyword evidence="2" id="KW-1185">Reference proteome</keyword>
<evidence type="ECO:0000313" key="1">
    <source>
        <dbReference type="EMBL" id="CEG49251.1"/>
    </source>
</evidence>
<organism evidence="1 2">
    <name type="scientific">Plasmopara halstedii</name>
    <name type="common">Downy mildew of sunflower</name>
    <dbReference type="NCBI Taxonomy" id="4781"/>
    <lineage>
        <taxon>Eukaryota</taxon>
        <taxon>Sar</taxon>
        <taxon>Stramenopiles</taxon>
        <taxon>Oomycota</taxon>
        <taxon>Peronosporomycetes</taxon>
        <taxon>Peronosporales</taxon>
        <taxon>Peronosporaceae</taxon>
        <taxon>Plasmopara</taxon>
    </lineage>
</organism>
<dbReference type="Proteomes" id="UP000054928">
    <property type="component" value="Unassembled WGS sequence"/>
</dbReference>
<dbReference type="EMBL" id="CCYD01003042">
    <property type="protein sequence ID" value="CEG49251.1"/>
    <property type="molecule type" value="Genomic_DNA"/>
</dbReference>